<dbReference type="OrthoDB" id="10011386at2759"/>
<evidence type="ECO:0000313" key="4">
    <source>
        <dbReference type="Proteomes" id="UP000887568"/>
    </source>
</evidence>
<feature type="compositionally biased region" description="Low complexity" evidence="1">
    <location>
        <begin position="108"/>
        <end position="128"/>
    </location>
</feature>
<dbReference type="AlphaFoldDB" id="A0A914AR81"/>
<reference evidence="3" key="1">
    <citation type="submission" date="2022-11" db="UniProtKB">
        <authorList>
            <consortium name="EnsemblMetazoa"/>
        </authorList>
    </citation>
    <scope>IDENTIFICATION</scope>
</reference>
<evidence type="ECO:0000313" key="3">
    <source>
        <dbReference type="EnsemblMetazoa" id="XP_038066277.1"/>
    </source>
</evidence>
<evidence type="ECO:0000256" key="1">
    <source>
        <dbReference type="SAM" id="MobiDB-lite"/>
    </source>
</evidence>
<name>A0A914AR81_PATMI</name>
<sequence length="724" mass="80466">MSRKKKLDFFAFVEDLDQRESAISKYLSSKCDALATNFIHSKLSLDDKLSLLVSKFSFAEVLRVRNCIGNSGIEDSDLLAECLAADAELCAALVALNSQQEELEGVEAAATSTTASSSSTSTSRPTTTTVFAPPVSRCLVCEEKLTRNHGITTVKYFSFTGIDEAKKITLRCRPCNLTYDWYEYGSKTTHWKLYEEQRPAVQASDSVFVCRKLFDFQCSLANHSWVSFAGFAESFNDAFHMSKSCRLTAKQVSSVFYNGEVENELRDICQLDMFQLKKRDGDIEKVIEAIDDLRIHNTYEHPNCHPKCKAKGCGRVFVADGIWKLSFPHCMFKVKSIVSGIPVPSLPNVCTKSPAYGKAFCLEHCTAVEKESIPTDLRTFLKYCVEKKVNSATSTSKHAPSAATGGGPAASTHRAPAQQDPAIGTSGGPAAVTCVKRDPVSASIADPVAVPCARDEGSSTAPECGVLEDAYDDPVREDTISNVEQVLEKIQPSVSSGPSVVDAQGTLAFLQKHISNISKIMAGCIEEKPTSCKKDTGRKARLQKWSRGHLFIVRAGGHIEFFQSLYKSESPSQVFIILLSWLDVLLQSIPPSEWSNIAVVYDNMCHLDNMVVARSPLPLPAPWSHMWSALKKCVDRLHIRNHTDEQCKLKYHPKDHLEEADNTMTCEQTFVWLARFKKIVCAMSKNHHLFYLHRMVKRRNWYTAKCYEQGCSPVLPVVKSVNTK</sequence>
<accession>A0A914AR81</accession>
<dbReference type="EnsemblMetazoa" id="XM_038210349.1">
    <property type="protein sequence ID" value="XP_038066277.1"/>
    <property type="gene ID" value="LOC119736303"/>
</dbReference>
<dbReference type="RefSeq" id="XP_038066277.1">
    <property type="nucleotide sequence ID" value="XM_038210349.1"/>
</dbReference>
<protein>
    <recommendedName>
        <fullName evidence="2">CxC5 like cysteine cluster associated with KDZ domain-containing protein</fullName>
    </recommendedName>
</protein>
<dbReference type="GeneID" id="119736303"/>
<evidence type="ECO:0000259" key="2">
    <source>
        <dbReference type="Pfam" id="PF18718"/>
    </source>
</evidence>
<dbReference type="Pfam" id="PF18758">
    <property type="entry name" value="KDZ"/>
    <property type="match status" value="1"/>
</dbReference>
<proteinExistence type="predicted"/>
<dbReference type="InterPro" id="IPR040521">
    <property type="entry name" value="KDZ"/>
</dbReference>
<organism evidence="3 4">
    <name type="scientific">Patiria miniata</name>
    <name type="common">Bat star</name>
    <name type="synonym">Asterina miniata</name>
    <dbReference type="NCBI Taxonomy" id="46514"/>
    <lineage>
        <taxon>Eukaryota</taxon>
        <taxon>Metazoa</taxon>
        <taxon>Echinodermata</taxon>
        <taxon>Eleutherozoa</taxon>
        <taxon>Asterozoa</taxon>
        <taxon>Asteroidea</taxon>
        <taxon>Valvatacea</taxon>
        <taxon>Valvatida</taxon>
        <taxon>Asterinidae</taxon>
        <taxon>Patiria</taxon>
    </lineage>
</organism>
<feature type="domain" description="CxC5 like cysteine cluster associated with KDZ" evidence="2">
    <location>
        <begin position="130"/>
        <end position="239"/>
    </location>
</feature>
<dbReference type="Pfam" id="PF18718">
    <property type="entry name" value="CxC5"/>
    <property type="match status" value="1"/>
</dbReference>
<feature type="region of interest" description="Disordered" evidence="1">
    <location>
        <begin position="107"/>
        <end position="128"/>
    </location>
</feature>
<dbReference type="InterPro" id="IPR041539">
    <property type="entry name" value="CxC5"/>
</dbReference>
<keyword evidence="4" id="KW-1185">Reference proteome</keyword>
<feature type="region of interest" description="Disordered" evidence="1">
    <location>
        <begin position="395"/>
        <end position="428"/>
    </location>
</feature>
<dbReference type="Proteomes" id="UP000887568">
    <property type="component" value="Unplaced"/>
</dbReference>